<sequence>MAELLARLSRWRDRLARTRCRRPGSPGEMGPRQVNSRGVEHVQGGSPLVAGARYRRTGQRGGFAGEQVHAELRGSSLCRSGGSPWGDDAGDTSEATIRTAAGKTQNHGRDRSGEPRSRWQSYAVRTQARPCLSPAKVSWCSYLKWNCDTLASRRSRAARRDWRATIQHHSSIPAFAECHACPPLYDIQLDAFLNWDFHRAVFPKP</sequence>
<proteinExistence type="predicted"/>
<keyword evidence="3" id="KW-1185">Reference proteome</keyword>
<evidence type="ECO:0000256" key="1">
    <source>
        <dbReference type="SAM" id="MobiDB-lite"/>
    </source>
</evidence>
<gene>
    <name evidence="2" type="ORF">FH972_019917</name>
</gene>
<organism evidence="2 3">
    <name type="scientific">Carpinus fangiana</name>
    <dbReference type="NCBI Taxonomy" id="176857"/>
    <lineage>
        <taxon>Eukaryota</taxon>
        <taxon>Viridiplantae</taxon>
        <taxon>Streptophyta</taxon>
        <taxon>Embryophyta</taxon>
        <taxon>Tracheophyta</taxon>
        <taxon>Spermatophyta</taxon>
        <taxon>Magnoliopsida</taxon>
        <taxon>eudicotyledons</taxon>
        <taxon>Gunneridae</taxon>
        <taxon>Pentapetalae</taxon>
        <taxon>rosids</taxon>
        <taxon>fabids</taxon>
        <taxon>Fagales</taxon>
        <taxon>Betulaceae</taxon>
        <taxon>Carpinus</taxon>
    </lineage>
</organism>
<feature type="region of interest" description="Disordered" evidence="1">
    <location>
        <begin position="19"/>
        <end position="44"/>
    </location>
</feature>
<reference evidence="2 3" key="1">
    <citation type="submission" date="2019-06" db="EMBL/GenBank/DDBJ databases">
        <title>A chromosomal-level reference genome of Carpinus fangiana (Coryloideae, Betulaceae).</title>
        <authorList>
            <person name="Yang X."/>
            <person name="Wang Z."/>
            <person name="Zhang L."/>
            <person name="Hao G."/>
            <person name="Liu J."/>
            <person name="Yang Y."/>
        </authorList>
    </citation>
    <scope>NUCLEOTIDE SEQUENCE [LARGE SCALE GENOMIC DNA]</scope>
    <source>
        <strain evidence="2">Cfa_2016G</strain>
        <tissue evidence="2">Leaf</tissue>
    </source>
</reference>
<name>A0A5N6RUQ7_9ROSI</name>
<protein>
    <submittedName>
        <fullName evidence="2">Uncharacterized protein</fullName>
    </submittedName>
</protein>
<dbReference type="AlphaFoldDB" id="A0A5N6RUQ7"/>
<accession>A0A5N6RUQ7</accession>
<evidence type="ECO:0000313" key="2">
    <source>
        <dbReference type="EMBL" id="KAE8125081.1"/>
    </source>
</evidence>
<evidence type="ECO:0000313" key="3">
    <source>
        <dbReference type="Proteomes" id="UP000327013"/>
    </source>
</evidence>
<dbReference type="Proteomes" id="UP000327013">
    <property type="component" value="Chromosome 8"/>
</dbReference>
<dbReference type="EMBL" id="CM017328">
    <property type="protein sequence ID" value="KAE8125081.1"/>
    <property type="molecule type" value="Genomic_DNA"/>
</dbReference>